<dbReference type="SUPFAM" id="SSF53790">
    <property type="entry name" value="Tetrapyrrole methylase"/>
    <property type="match status" value="1"/>
</dbReference>
<keyword evidence="7" id="KW-0067">ATP-binding</keyword>
<dbReference type="CDD" id="cd11648">
    <property type="entry name" value="RsmI"/>
    <property type="match status" value="1"/>
</dbReference>
<keyword evidence="1 6" id="KW-0963">Cytoplasm</keyword>
<gene>
    <name evidence="6" type="primary">rsmI</name>
    <name evidence="9" type="ORF">HELGO_WM14133</name>
</gene>
<dbReference type="InterPro" id="IPR000878">
    <property type="entry name" value="4pyrrol_Mease"/>
</dbReference>
<dbReference type="HAMAP" id="MF_01877">
    <property type="entry name" value="16SrRNA_methyltr_I"/>
    <property type="match status" value="1"/>
</dbReference>
<dbReference type="AlphaFoldDB" id="A0A6S6TKQ8"/>
<dbReference type="GO" id="GO:0005737">
    <property type="term" value="C:cytoplasm"/>
    <property type="evidence" value="ECO:0007669"/>
    <property type="project" value="UniProtKB-SubCell"/>
</dbReference>
<comment type="similarity">
    <text evidence="6">Belongs to the methyltransferase superfamily. RsmI family.</text>
</comment>
<evidence type="ECO:0000256" key="1">
    <source>
        <dbReference type="ARBA" id="ARBA00022490"/>
    </source>
</evidence>
<dbReference type="EMBL" id="CACVAT010000257">
    <property type="protein sequence ID" value="CAA6816253.1"/>
    <property type="molecule type" value="Genomic_DNA"/>
</dbReference>
<evidence type="ECO:0000256" key="3">
    <source>
        <dbReference type="ARBA" id="ARBA00022603"/>
    </source>
</evidence>
<reference evidence="9" key="1">
    <citation type="submission" date="2020-01" db="EMBL/GenBank/DDBJ databases">
        <authorList>
            <person name="Meier V. D."/>
            <person name="Meier V D."/>
        </authorList>
    </citation>
    <scope>NUCLEOTIDE SEQUENCE</scope>
    <source>
        <strain evidence="9">HLG_WM_MAG_09</strain>
    </source>
</reference>
<evidence type="ECO:0000256" key="5">
    <source>
        <dbReference type="ARBA" id="ARBA00022691"/>
    </source>
</evidence>
<dbReference type="Pfam" id="PF00590">
    <property type="entry name" value="TP_methylase"/>
    <property type="match status" value="1"/>
</dbReference>
<keyword evidence="3 6" id="KW-0489">Methyltransferase</keyword>
<evidence type="ECO:0000256" key="4">
    <source>
        <dbReference type="ARBA" id="ARBA00022679"/>
    </source>
</evidence>
<dbReference type="InterPro" id="IPR008189">
    <property type="entry name" value="rRNA_ssu_MeTfrase_I"/>
</dbReference>
<dbReference type="InterPro" id="IPR018063">
    <property type="entry name" value="SAM_MeTrfase_RsmI_CS"/>
</dbReference>
<dbReference type="InterPro" id="IPR011761">
    <property type="entry name" value="ATP-grasp"/>
</dbReference>
<organism evidence="9">
    <name type="scientific">uncultured Thiotrichaceae bacterium</name>
    <dbReference type="NCBI Taxonomy" id="298394"/>
    <lineage>
        <taxon>Bacteria</taxon>
        <taxon>Pseudomonadati</taxon>
        <taxon>Pseudomonadota</taxon>
        <taxon>Gammaproteobacteria</taxon>
        <taxon>Thiotrichales</taxon>
        <taxon>Thiotrichaceae</taxon>
        <taxon>environmental samples</taxon>
    </lineage>
</organism>
<dbReference type="PIRSF" id="PIRSF005917">
    <property type="entry name" value="MTase_YraL"/>
    <property type="match status" value="1"/>
</dbReference>
<evidence type="ECO:0000259" key="8">
    <source>
        <dbReference type="PROSITE" id="PS50975"/>
    </source>
</evidence>
<evidence type="ECO:0000256" key="6">
    <source>
        <dbReference type="HAMAP-Rule" id="MF_01877"/>
    </source>
</evidence>
<keyword evidence="2 6" id="KW-0698">rRNA processing</keyword>
<dbReference type="Gene3D" id="3.40.1010.10">
    <property type="entry name" value="Cobalt-precorrin-4 Transmethylase, Domain 1"/>
    <property type="match status" value="1"/>
</dbReference>
<dbReference type="PANTHER" id="PTHR46111:SF1">
    <property type="entry name" value="RIBOSOMAL RNA SMALL SUBUNIT METHYLTRANSFERASE I"/>
    <property type="match status" value="1"/>
</dbReference>
<dbReference type="PANTHER" id="PTHR46111">
    <property type="entry name" value="RIBOSOMAL RNA SMALL SUBUNIT METHYLTRANSFERASE I"/>
    <property type="match status" value="1"/>
</dbReference>
<dbReference type="InterPro" id="IPR053910">
    <property type="entry name" value="RsmI_HTH"/>
</dbReference>
<evidence type="ECO:0000256" key="7">
    <source>
        <dbReference type="PROSITE-ProRule" id="PRU00409"/>
    </source>
</evidence>
<proteinExistence type="inferred from homology"/>
<dbReference type="NCBIfam" id="TIGR00096">
    <property type="entry name" value="16S rRNA (cytidine(1402)-2'-O)-methyltransferase"/>
    <property type="match status" value="1"/>
</dbReference>
<accession>A0A6S6TKQ8</accession>
<protein>
    <recommendedName>
        <fullName evidence="6">Ribosomal RNA small subunit methyltransferase I</fullName>
        <ecNumber evidence="6">2.1.1.198</ecNumber>
    </recommendedName>
    <alternativeName>
        <fullName evidence="6">16S rRNA 2'-O-ribose C1402 methyltransferase</fullName>
    </alternativeName>
    <alternativeName>
        <fullName evidence="6">rRNA (cytidine-2'-O-)-methyltransferase RsmI</fullName>
    </alternativeName>
</protein>
<dbReference type="Gene3D" id="3.30.950.10">
    <property type="entry name" value="Methyltransferase, Cobalt-precorrin-4 Transmethylase, Domain 2"/>
    <property type="match status" value="1"/>
</dbReference>
<comment type="subcellular location">
    <subcellularLocation>
        <location evidence="6">Cytoplasm</location>
    </subcellularLocation>
</comment>
<dbReference type="InterPro" id="IPR014776">
    <property type="entry name" value="4pyrrole_Mease_sub2"/>
</dbReference>
<keyword evidence="5 6" id="KW-0949">S-adenosyl-L-methionine</keyword>
<dbReference type="EC" id="2.1.1.198" evidence="6"/>
<keyword evidence="4 6" id="KW-0808">Transferase</keyword>
<dbReference type="PROSITE" id="PS01296">
    <property type="entry name" value="RSMI"/>
    <property type="match status" value="1"/>
</dbReference>
<name>A0A6S6TKQ8_9GAMM</name>
<dbReference type="GO" id="GO:0070677">
    <property type="term" value="F:rRNA (cytosine-2'-O-)-methyltransferase activity"/>
    <property type="evidence" value="ECO:0007669"/>
    <property type="project" value="UniProtKB-UniRule"/>
</dbReference>
<evidence type="ECO:0000313" key="9">
    <source>
        <dbReference type="EMBL" id="CAA6816253.1"/>
    </source>
</evidence>
<comment type="function">
    <text evidence="6">Catalyzes the 2'-O-methylation of the ribose of cytidine 1402 (C1402) in 16S rRNA.</text>
</comment>
<dbReference type="FunFam" id="3.40.1010.10:FF:000007">
    <property type="entry name" value="Ribosomal RNA small subunit methyltransferase I"/>
    <property type="match status" value="1"/>
</dbReference>
<sequence length="283" mass="30637">MEAALYCVATPIGNLGDITERAVSVLRTADVIYAEDTRVTRKLLTHLGIQKTLCSLHEHNEAARVDDIRDAVIGGRSVALVSDAGTPLISDPGYHLVNALVGQGVKVIPIPGVSAIIAALSAAGLPTDRFAFEGFLPAKGSARRKAMEVLKSETHTLVFYESSHRIKDFLADLYGVFGGEREIVIARELTKLYEQFYRGTVSELLAQIETDENMRKGEFVVMVAGVGKVETDSEQTALDTARLLEILVDELPVKQAATIAAKLTGQAKNGLYRQAMEIKDKGV</sequence>
<dbReference type="InterPro" id="IPR035996">
    <property type="entry name" value="4pyrrol_Methylase_sf"/>
</dbReference>
<evidence type="ECO:0000256" key="2">
    <source>
        <dbReference type="ARBA" id="ARBA00022552"/>
    </source>
</evidence>
<dbReference type="FunFam" id="3.30.950.10:FF:000002">
    <property type="entry name" value="Ribosomal RNA small subunit methyltransferase I"/>
    <property type="match status" value="1"/>
</dbReference>
<dbReference type="GO" id="GO:0005524">
    <property type="term" value="F:ATP binding"/>
    <property type="evidence" value="ECO:0007669"/>
    <property type="project" value="UniProtKB-UniRule"/>
</dbReference>
<comment type="catalytic activity">
    <reaction evidence="6">
        <text>cytidine(1402) in 16S rRNA + S-adenosyl-L-methionine = 2'-O-methylcytidine(1402) in 16S rRNA + S-adenosyl-L-homocysteine + H(+)</text>
        <dbReference type="Rhea" id="RHEA:42924"/>
        <dbReference type="Rhea" id="RHEA-COMP:10285"/>
        <dbReference type="Rhea" id="RHEA-COMP:10286"/>
        <dbReference type="ChEBI" id="CHEBI:15378"/>
        <dbReference type="ChEBI" id="CHEBI:57856"/>
        <dbReference type="ChEBI" id="CHEBI:59789"/>
        <dbReference type="ChEBI" id="CHEBI:74495"/>
        <dbReference type="ChEBI" id="CHEBI:82748"/>
        <dbReference type="EC" id="2.1.1.198"/>
    </reaction>
</comment>
<dbReference type="InterPro" id="IPR014777">
    <property type="entry name" value="4pyrrole_Mease_sub1"/>
</dbReference>
<feature type="domain" description="ATP-grasp" evidence="8">
    <location>
        <begin position="41"/>
        <end position="277"/>
    </location>
</feature>
<keyword evidence="7" id="KW-0547">Nucleotide-binding</keyword>
<dbReference type="GO" id="GO:0046872">
    <property type="term" value="F:metal ion binding"/>
    <property type="evidence" value="ECO:0007669"/>
    <property type="project" value="InterPro"/>
</dbReference>
<dbReference type="PROSITE" id="PS50975">
    <property type="entry name" value="ATP_GRASP"/>
    <property type="match status" value="1"/>
</dbReference>
<dbReference type="Pfam" id="PF23016">
    <property type="entry name" value="RsmI_C"/>
    <property type="match status" value="1"/>
</dbReference>